<evidence type="ECO:0000256" key="3">
    <source>
        <dbReference type="SAM" id="MobiDB-lite"/>
    </source>
</evidence>
<dbReference type="Gene3D" id="2.60.40.790">
    <property type="match status" value="1"/>
</dbReference>
<feature type="domain" description="SHSP" evidence="4">
    <location>
        <begin position="63"/>
        <end position="170"/>
    </location>
</feature>
<dbReference type="PROSITE" id="PS01031">
    <property type="entry name" value="SHSP"/>
    <property type="match status" value="1"/>
</dbReference>
<accession>A0A166NPG3</accession>
<dbReference type="InterPro" id="IPR002068">
    <property type="entry name" value="A-crystallin/Hsp20_dom"/>
</dbReference>
<dbReference type="CDD" id="cd06464">
    <property type="entry name" value="ACD_sHsps-like"/>
    <property type="match status" value="1"/>
</dbReference>
<feature type="non-terminal residue" evidence="5">
    <location>
        <position position="170"/>
    </location>
</feature>
<protein>
    <recommendedName>
        <fullName evidence="4">SHSP domain-containing protein</fullName>
    </recommendedName>
</protein>
<evidence type="ECO:0000256" key="2">
    <source>
        <dbReference type="RuleBase" id="RU003616"/>
    </source>
</evidence>
<feature type="compositionally biased region" description="Basic and acidic residues" evidence="3">
    <location>
        <begin position="20"/>
        <end position="38"/>
    </location>
</feature>
<evidence type="ECO:0000259" key="4">
    <source>
        <dbReference type="PROSITE" id="PS01031"/>
    </source>
</evidence>
<gene>
    <name evidence="5" type="ORF">FIBSPDRAFT_702829</name>
</gene>
<comment type="similarity">
    <text evidence="1 2">Belongs to the small heat shock protein (HSP20) family.</text>
</comment>
<proteinExistence type="inferred from homology"/>
<dbReference type="OrthoDB" id="1431247at2759"/>
<dbReference type="STRING" id="436010.A0A166NPG3"/>
<sequence length="170" mass="19811">DYESLGHLWDTLREKKARQMAKEAPKVKSLEERERERPAVAPASPKSKSDDVVKQDSKGQPKLKKRKSIATLRESHDGRTITATFDLPGIKKNQVHVSYRGHYLIVDWETVKVTEHEENGKTIREHKEKKYSRTLPMPEGTRFEEVRASMDGRHLILIYPNMRPMRVEPR</sequence>
<feature type="compositionally biased region" description="Basic and acidic residues" evidence="3">
    <location>
        <begin position="47"/>
        <end position="59"/>
    </location>
</feature>
<dbReference type="SUPFAM" id="SSF49764">
    <property type="entry name" value="HSP20-like chaperones"/>
    <property type="match status" value="1"/>
</dbReference>
<name>A0A166NPG3_9AGAM</name>
<evidence type="ECO:0000256" key="1">
    <source>
        <dbReference type="PROSITE-ProRule" id="PRU00285"/>
    </source>
</evidence>
<evidence type="ECO:0000313" key="5">
    <source>
        <dbReference type="EMBL" id="KZP25239.1"/>
    </source>
</evidence>
<reference evidence="5" key="1">
    <citation type="journal article" date="2016" name="Mol. Biol. Evol.">
        <title>Comparative Genomics of Early-Diverging Mushroom-Forming Fungi Provides Insights into the Origins of Lignocellulose Decay Capabilities.</title>
        <authorList>
            <person name="Nagy L.G."/>
            <person name="Riley R."/>
            <person name="Tritt A."/>
            <person name="Adam C."/>
            <person name="Daum C."/>
            <person name="Floudas D."/>
            <person name="Sun H."/>
            <person name="Yadav J.S."/>
            <person name="Pangilinan J."/>
            <person name="Larsson K.H."/>
            <person name="Matsuura K."/>
            <person name="Barry K."/>
            <person name="Labutti K."/>
            <person name="Kuo R."/>
            <person name="Ohm R.A."/>
            <person name="Bhattacharya S.S."/>
            <person name="Shirouzu T."/>
            <person name="Yoshinaga Y."/>
            <person name="Martin F.M."/>
            <person name="Grigoriev I.V."/>
            <person name="Hibbett D.S."/>
        </authorList>
    </citation>
    <scope>NUCLEOTIDE SEQUENCE [LARGE SCALE GENOMIC DNA]</scope>
    <source>
        <strain evidence="5">CBS 109695</strain>
    </source>
</reference>
<dbReference type="AlphaFoldDB" id="A0A166NPG3"/>
<feature type="region of interest" description="Disordered" evidence="3">
    <location>
        <begin position="16"/>
        <end position="77"/>
    </location>
</feature>
<dbReference type="EMBL" id="KV417522">
    <property type="protein sequence ID" value="KZP25239.1"/>
    <property type="molecule type" value="Genomic_DNA"/>
</dbReference>
<feature type="non-terminal residue" evidence="5">
    <location>
        <position position="1"/>
    </location>
</feature>
<dbReference type="InterPro" id="IPR008978">
    <property type="entry name" value="HSP20-like_chaperone"/>
</dbReference>
<organism evidence="5">
    <name type="scientific">Athelia psychrophila</name>
    <dbReference type="NCBI Taxonomy" id="1759441"/>
    <lineage>
        <taxon>Eukaryota</taxon>
        <taxon>Fungi</taxon>
        <taxon>Dikarya</taxon>
        <taxon>Basidiomycota</taxon>
        <taxon>Agaricomycotina</taxon>
        <taxon>Agaricomycetes</taxon>
        <taxon>Agaricomycetidae</taxon>
        <taxon>Atheliales</taxon>
        <taxon>Atheliaceae</taxon>
        <taxon>Athelia</taxon>
    </lineage>
</organism>
<dbReference type="Pfam" id="PF00011">
    <property type="entry name" value="HSP20"/>
    <property type="match status" value="1"/>
</dbReference>